<accession>A0A4R0RI24</accession>
<name>A0A4R0RI24_9APHY</name>
<feature type="region of interest" description="Disordered" evidence="1">
    <location>
        <begin position="302"/>
        <end position="354"/>
    </location>
</feature>
<dbReference type="Gene3D" id="3.10.20.90">
    <property type="entry name" value="Phosphatidylinositol 3-kinase Catalytic Subunit, Chain A, domain 1"/>
    <property type="match status" value="1"/>
</dbReference>
<feature type="compositionally biased region" description="Low complexity" evidence="1">
    <location>
        <begin position="239"/>
        <end position="254"/>
    </location>
</feature>
<dbReference type="SUPFAM" id="SSF50729">
    <property type="entry name" value="PH domain-like"/>
    <property type="match status" value="1"/>
</dbReference>
<dbReference type="PANTHER" id="PTHR38700:SF1">
    <property type="entry name" value="PH DOMAIN-CONTAINING PROTEIN"/>
    <property type="match status" value="1"/>
</dbReference>
<feature type="compositionally biased region" description="Pro residues" evidence="1">
    <location>
        <begin position="212"/>
        <end position="227"/>
    </location>
</feature>
<keyword evidence="4" id="KW-1185">Reference proteome</keyword>
<organism evidence="3 4">
    <name type="scientific">Steccherinum ochraceum</name>
    <dbReference type="NCBI Taxonomy" id="92696"/>
    <lineage>
        <taxon>Eukaryota</taxon>
        <taxon>Fungi</taxon>
        <taxon>Dikarya</taxon>
        <taxon>Basidiomycota</taxon>
        <taxon>Agaricomycotina</taxon>
        <taxon>Agaricomycetes</taxon>
        <taxon>Polyporales</taxon>
        <taxon>Steccherinaceae</taxon>
        <taxon>Steccherinum</taxon>
    </lineage>
</organism>
<feature type="compositionally biased region" description="Polar residues" evidence="1">
    <location>
        <begin position="258"/>
        <end position="267"/>
    </location>
</feature>
<evidence type="ECO:0000256" key="1">
    <source>
        <dbReference type="SAM" id="MobiDB-lite"/>
    </source>
</evidence>
<feature type="compositionally biased region" description="Low complexity" evidence="1">
    <location>
        <begin position="629"/>
        <end position="646"/>
    </location>
</feature>
<dbReference type="Gene3D" id="2.30.29.30">
    <property type="entry name" value="Pleckstrin-homology domain (PH domain)/Phosphotyrosine-binding domain (PTB)"/>
    <property type="match status" value="1"/>
</dbReference>
<dbReference type="InterPro" id="IPR029071">
    <property type="entry name" value="Ubiquitin-like_domsf"/>
</dbReference>
<feature type="compositionally biased region" description="Polar residues" evidence="1">
    <location>
        <begin position="1020"/>
        <end position="1029"/>
    </location>
</feature>
<dbReference type="STRING" id="92696.A0A4R0RI24"/>
<evidence type="ECO:0000313" key="4">
    <source>
        <dbReference type="Proteomes" id="UP000292702"/>
    </source>
</evidence>
<dbReference type="CDD" id="cd00821">
    <property type="entry name" value="PH"/>
    <property type="match status" value="1"/>
</dbReference>
<feature type="compositionally biased region" description="Acidic residues" evidence="1">
    <location>
        <begin position="877"/>
        <end position="891"/>
    </location>
</feature>
<feature type="compositionally biased region" description="Low complexity" evidence="1">
    <location>
        <begin position="903"/>
        <end position="912"/>
    </location>
</feature>
<dbReference type="InterPro" id="IPR001849">
    <property type="entry name" value="PH_domain"/>
</dbReference>
<gene>
    <name evidence="3" type="ORF">EIP91_004005</name>
</gene>
<feature type="domain" description="PH" evidence="2">
    <location>
        <begin position="1311"/>
        <end position="1416"/>
    </location>
</feature>
<dbReference type="PANTHER" id="PTHR38700">
    <property type="entry name" value="YALI0E22418P"/>
    <property type="match status" value="1"/>
</dbReference>
<reference evidence="3 4" key="1">
    <citation type="submission" date="2018-11" db="EMBL/GenBank/DDBJ databases">
        <title>Genome assembly of Steccherinum ochraceum LE-BIN_3174, the white-rot fungus of the Steccherinaceae family (The Residual Polyporoid clade, Polyporales, Basidiomycota).</title>
        <authorList>
            <person name="Fedorova T.V."/>
            <person name="Glazunova O.A."/>
            <person name="Landesman E.O."/>
            <person name="Moiseenko K.V."/>
            <person name="Psurtseva N.V."/>
            <person name="Savinova O.S."/>
            <person name="Shakhova N.V."/>
            <person name="Tyazhelova T.V."/>
            <person name="Vasina D.V."/>
        </authorList>
    </citation>
    <scope>NUCLEOTIDE SEQUENCE [LARGE SCALE GENOMIC DNA]</scope>
    <source>
        <strain evidence="3 4">LE-BIN_3174</strain>
    </source>
</reference>
<proteinExistence type="predicted"/>
<feature type="compositionally biased region" description="Low complexity" evidence="1">
    <location>
        <begin position="978"/>
        <end position="1009"/>
    </location>
</feature>
<feature type="compositionally biased region" description="Low complexity" evidence="1">
    <location>
        <begin position="174"/>
        <end position="193"/>
    </location>
</feature>
<dbReference type="PROSITE" id="PS50003">
    <property type="entry name" value="PH_DOMAIN"/>
    <property type="match status" value="1"/>
</dbReference>
<feature type="compositionally biased region" description="Low complexity" evidence="1">
    <location>
        <begin position="1141"/>
        <end position="1164"/>
    </location>
</feature>
<dbReference type="Proteomes" id="UP000292702">
    <property type="component" value="Unassembled WGS sequence"/>
</dbReference>
<dbReference type="InterPro" id="IPR011993">
    <property type="entry name" value="PH-like_dom_sf"/>
</dbReference>
<feature type="region of interest" description="Disordered" evidence="1">
    <location>
        <begin position="604"/>
        <end position="747"/>
    </location>
</feature>
<feature type="compositionally biased region" description="Low complexity" evidence="1">
    <location>
        <begin position="776"/>
        <end position="786"/>
    </location>
</feature>
<protein>
    <recommendedName>
        <fullName evidence="2">PH domain-containing protein</fullName>
    </recommendedName>
</protein>
<dbReference type="SMART" id="SM00233">
    <property type="entry name" value="PH"/>
    <property type="match status" value="1"/>
</dbReference>
<feature type="region of interest" description="Disordered" evidence="1">
    <location>
        <begin position="371"/>
        <end position="429"/>
    </location>
</feature>
<feature type="compositionally biased region" description="Low complexity" evidence="1">
    <location>
        <begin position="711"/>
        <end position="744"/>
    </location>
</feature>
<feature type="region of interest" description="Disordered" evidence="1">
    <location>
        <begin position="172"/>
        <end position="193"/>
    </location>
</feature>
<feature type="compositionally biased region" description="Gly residues" evidence="1">
    <location>
        <begin position="834"/>
        <end position="851"/>
    </location>
</feature>
<feature type="region of interest" description="Disordered" evidence="1">
    <location>
        <begin position="212"/>
        <end position="285"/>
    </location>
</feature>
<dbReference type="EMBL" id="RWJN01000232">
    <property type="protein sequence ID" value="TCD64509.1"/>
    <property type="molecule type" value="Genomic_DNA"/>
</dbReference>
<evidence type="ECO:0000313" key="3">
    <source>
        <dbReference type="EMBL" id="TCD64509.1"/>
    </source>
</evidence>
<dbReference type="OrthoDB" id="43122at2759"/>
<sequence length="1487" mass="160587">MAAPNHVVADLLPAVDSSATAPSLLSKRPSRSRISSRTHPATLNLDSVLYDLWPSLTQQHTPDPDFQNLPFGAIHLQHAAPLKLKSQDPAILPESERIHDKALFDGNFDEHFSTVLRPRYPSPLTSPLPTPDLEATTFTSDPNVQQLSIETSGYFNMVKNRRSLQSILIPPFLQSNSSNDSSPTQSTRIRSLSAAASTTSFSIPPAIPLAIPPSPAPLFPTTPPRNSPPSDLLDDDPFADLTAGPSVVSVAPSRSRTDSLSRASSVLDTPAPHPPTPRSPLSQSSFGESDYAFYPSFDASSSSEILANPPTTPPPTPVLRSKSVGSPKRPWSSGHGQARPAYTRPAFKPRPSLPSLSTLAKAQVVIPKVRPGRVGAQLPSEPWSAQSSDSETSRDEETAEDADAAPEFSVTPGIGRRPSQTRRPSGLTTIRDSRILTGALVTSPIDMEEGFSHHAQLFANNDEFEGVDTNDTSSTRQPRADLFADDLISMRVDGPGLTRAHSEPYPFFRPLSGLHSLDSHARSSLPTDVDGDLAYDFPSPPRSLSKRSGSCFLEGPSYSTIFPTDTRYLDLTASLNDHSLPIHDDLAHLGPMDAHEALEAIGYSPSSTFGTRGKPDVEEEFEPGTSAETIRTLTTSSHRRTSSNNSQTLEWVSDTGSVPHSPSSLSESGSSDQSSGHESHLAYDGVLDPDHDVLEGEPDDFLTFHSDSSEESLSPTLMSLSMTTSSESAPSTSSATRTPPLTTPYNSIYVDEDIPFELDEDVLPMPRSPLMQKALSRASSYSSSEPGESKYVTAIEEMADNGEGSSGGRRSEHNGNYGGSSSGSGRWTSEGHSGRGGGHGGFSNGSGGGGGHGRDGDDRWNRRPPVRATLPVRDDSETSESEDDYGQEDECTQVISRSPAKNRATPSRSASSRPRHESETDDDVPLAQQIPTALRAQKTIRRQVKDEMDMRRKKRAETKPSSSTSAQADVVGARPRGSSNTDSNTRSSTRDALQTSAPSAPAPAPLSTSKPLTRPRTKTLPGNSINPFSPTDLKEKLLGLQSTRHVKRPSDDLTSRNHPAVRAAPVPLESQPAPAAEGSRFLRAQRSFHRPRTAEMDFPSQAPPMPGYDSDVKLGRSATTASRRPPRQEQQPPPGSFDPHLTLSSDGGSSSASRPRARTISSRRPSLEPPGNGADEQGASSRRPPLPPLPSQEAVATFAPAPKPTWQQRVFISGLQRYCQVVVDASTTAGDVLRMMERDGQLRGGPNLGPAGGWMLWEICHDFGMERPIRSFEEITSVSGSWVADKTTNAFMAKMTTLAPQLSRTAIPTSSPIFSGFVQHEYKRGKWQKRFLELREHSLWLSKKESGKDQICLCSLQNFDAYVVTRVQKAPKGYVFAIKSTDNLSFFENTSDYMHLLSCSEKEGAEWLSKILLARSYVLHQERNVLTNTTVTAPTVATTGTGAALSRAGTRKRPAQPLVTIGHVATHEVPIAPAVFEPGSLLAKRVS</sequence>
<feature type="compositionally biased region" description="Low complexity" evidence="1">
    <location>
        <begin position="656"/>
        <end position="674"/>
    </location>
</feature>
<comment type="caution">
    <text evidence="3">The sequence shown here is derived from an EMBL/GenBank/DDBJ whole genome shotgun (WGS) entry which is preliminary data.</text>
</comment>
<feature type="compositionally biased region" description="Basic and acidic residues" evidence="1">
    <location>
        <begin position="852"/>
        <end position="861"/>
    </location>
</feature>
<feature type="region of interest" description="Disordered" evidence="1">
    <location>
        <begin position="772"/>
        <end position="1192"/>
    </location>
</feature>
<evidence type="ECO:0000259" key="2">
    <source>
        <dbReference type="PROSITE" id="PS50003"/>
    </source>
</evidence>
<dbReference type="SUPFAM" id="SSF54236">
    <property type="entry name" value="Ubiquitin-like"/>
    <property type="match status" value="1"/>
</dbReference>